<accession>A0A8E2EDS1</accession>
<dbReference type="PIRSF" id="PIRSF007892">
    <property type="entry name" value="NAGS_fungal"/>
    <property type="match status" value="1"/>
</dbReference>
<reference evidence="18 19" key="1">
    <citation type="journal article" date="2016" name="Nat. Commun.">
        <title>Ectomycorrhizal ecology is imprinted in the genome of the dominant symbiotic fungus Cenococcum geophilum.</title>
        <authorList>
            <consortium name="DOE Joint Genome Institute"/>
            <person name="Peter M."/>
            <person name="Kohler A."/>
            <person name="Ohm R.A."/>
            <person name="Kuo A."/>
            <person name="Krutzmann J."/>
            <person name="Morin E."/>
            <person name="Arend M."/>
            <person name="Barry K.W."/>
            <person name="Binder M."/>
            <person name="Choi C."/>
            <person name="Clum A."/>
            <person name="Copeland A."/>
            <person name="Grisel N."/>
            <person name="Haridas S."/>
            <person name="Kipfer T."/>
            <person name="LaButti K."/>
            <person name="Lindquist E."/>
            <person name="Lipzen A."/>
            <person name="Maire R."/>
            <person name="Meier B."/>
            <person name="Mihaltcheva S."/>
            <person name="Molinier V."/>
            <person name="Murat C."/>
            <person name="Poggeler S."/>
            <person name="Quandt C.A."/>
            <person name="Sperisen C."/>
            <person name="Tritt A."/>
            <person name="Tisserant E."/>
            <person name="Crous P.W."/>
            <person name="Henrissat B."/>
            <person name="Nehls U."/>
            <person name="Egli S."/>
            <person name="Spatafora J.W."/>
            <person name="Grigoriev I.V."/>
            <person name="Martin F.M."/>
        </authorList>
    </citation>
    <scope>NUCLEOTIDE SEQUENCE [LARGE SCALE GENOMIC DNA]</scope>
    <source>
        <strain evidence="18 19">CBS 459.81</strain>
    </source>
</reference>
<evidence type="ECO:0000256" key="3">
    <source>
        <dbReference type="ARBA" id="ARBA00004925"/>
    </source>
</evidence>
<evidence type="ECO:0000256" key="10">
    <source>
        <dbReference type="ARBA" id="ARBA00023128"/>
    </source>
</evidence>
<dbReference type="GO" id="GO:0006526">
    <property type="term" value="P:L-arginine biosynthetic process"/>
    <property type="evidence" value="ECO:0007669"/>
    <property type="project" value="UniProtKB-UniPathway"/>
</dbReference>
<evidence type="ECO:0000256" key="4">
    <source>
        <dbReference type="ARBA" id="ARBA00008694"/>
    </source>
</evidence>
<dbReference type="EMBL" id="KV744905">
    <property type="protein sequence ID" value="OCK81885.1"/>
    <property type="molecule type" value="Genomic_DNA"/>
</dbReference>
<keyword evidence="9" id="KW-0809">Transit peptide</keyword>
<keyword evidence="8 15" id="KW-0808">Transferase</keyword>
<dbReference type="PANTHER" id="PTHR23342">
    <property type="entry name" value="N-ACETYLGLUTAMATE SYNTHASE"/>
    <property type="match status" value="1"/>
</dbReference>
<dbReference type="GO" id="GO:0005759">
    <property type="term" value="C:mitochondrial matrix"/>
    <property type="evidence" value="ECO:0007669"/>
    <property type="project" value="TreeGrafter"/>
</dbReference>
<evidence type="ECO:0000256" key="14">
    <source>
        <dbReference type="ARBA" id="ARBA00048372"/>
    </source>
</evidence>
<proteinExistence type="inferred from homology"/>
<keyword evidence="7 15" id="KW-0028">Amino-acid biosynthesis</keyword>
<feature type="region of interest" description="Disordered" evidence="16">
    <location>
        <begin position="468"/>
        <end position="560"/>
    </location>
</feature>
<feature type="region of interest" description="Disordered" evidence="16">
    <location>
        <begin position="392"/>
        <end position="417"/>
    </location>
</feature>
<comment type="pathway">
    <text evidence="3 15">Amino-acid biosynthesis; L-arginine biosynthesis; N(2)-acetyl-L-ornithine from L-glutamate: step 1/4.</text>
</comment>
<organism evidence="18 19">
    <name type="scientific">Lepidopterella palustris CBS 459.81</name>
    <dbReference type="NCBI Taxonomy" id="1314670"/>
    <lineage>
        <taxon>Eukaryota</taxon>
        <taxon>Fungi</taxon>
        <taxon>Dikarya</taxon>
        <taxon>Ascomycota</taxon>
        <taxon>Pezizomycotina</taxon>
        <taxon>Dothideomycetes</taxon>
        <taxon>Pleosporomycetidae</taxon>
        <taxon>Mytilinidiales</taxon>
        <taxon>Argynnaceae</taxon>
        <taxon>Lepidopterella</taxon>
    </lineage>
</organism>
<dbReference type="FunFam" id="3.40.630.30:FF:000049">
    <property type="entry name" value="Amino-acid acetyltransferase, mitochondrial"/>
    <property type="match status" value="1"/>
</dbReference>
<protein>
    <recommendedName>
        <fullName evidence="6 15">Amino-acid acetyltransferase, mitochondrial</fullName>
        <ecNumber evidence="5 15">2.3.1.1</ecNumber>
    </recommendedName>
    <alternativeName>
        <fullName evidence="12 15">Glutamate N-acetyltransferase</fullName>
    </alternativeName>
    <alternativeName>
        <fullName evidence="13 15">N-acetylglutamate synthase</fullName>
    </alternativeName>
</protein>
<evidence type="ECO:0000313" key="18">
    <source>
        <dbReference type="EMBL" id="OCK81885.1"/>
    </source>
</evidence>
<dbReference type="Gene3D" id="3.40.1160.10">
    <property type="entry name" value="Acetylglutamate kinase-like"/>
    <property type="match status" value="1"/>
</dbReference>
<evidence type="ECO:0000256" key="13">
    <source>
        <dbReference type="ARBA" id="ARBA00033251"/>
    </source>
</evidence>
<dbReference type="GO" id="GO:0004042">
    <property type="term" value="F:L-glutamate N-acetyltransferase activity"/>
    <property type="evidence" value="ECO:0007669"/>
    <property type="project" value="InterPro"/>
</dbReference>
<comment type="subcellular location">
    <subcellularLocation>
        <location evidence="2 15">Mitochondrion</location>
    </subcellularLocation>
</comment>
<evidence type="ECO:0000256" key="12">
    <source>
        <dbReference type="ARBA" id="ARBA00030346"/>
    </source>
</evidence>
<evidence type="ECO:0000256" key="2">
    <source>
        <dbReference type="ARBA" id="ARBA00004173"/>
    </source>
</evidence>
<dbReference type="GO" id="GO:0006592">
    <property type="term" value="P:ornithine biosynthetic process"/>
    <property type="evidence" value="ECO:0007669"/>
    <property type="project" value="TreeGrafter"/>
</dbReference>
<evidence type="ECO:0000259" key="17">
    <source>
        <dbReference type="PROSITE" id="PS51731"/>
    </source>
</evidence>
<sequence>MIICRKARTRGMGRKSARLSSPNNYVEPYTVIHISYFATFGPFNGSYNSASHLKPRNFAKERRAEREQIQNLLKESPARRDARNYLKQFAGPKKPEPVAGAKVEKAVSDVACQDNYNHWRLNKTGVNLGNLYTPENPIRESSVFTRPSLSDQFTLESAEPLHIALVKLRQPQALDDETLGGIALTLSQLVRLGLNIAVVVDCEEEEEVLEISERFTQRWQDAVFYQADRIVKALEDYSEPGAIRVDDALGYSDVKSEIPTTVHVRGGVDVKNNKLLLPLLEDGIIPVIPPIACAPDLLQKRRVQPDDVILALTRNFSGITAQSIQEDDPEWMADILHEKARQVREKPLLDRIIILDPIGGIPSEERPDKVHAFINLEQEYKGVREELQRLSTQSADLPRKQAYSSLSGSNPSPKFVEDSVKPILTSESMKPSQTPPDAIPSRHIRNLDVVQRALKLLPPSSSALIITPSSVSLSGQNPSQDDPSGVRTRRSKNPLIHNLLTDKPMISPSLPLSLSRPSPTPTSSKPPTFLKNGIPVTIIPDPRTHPWKPPSPGDTPLSLENDPRINFPRLLDLIEDSFQRKLDVTAYLDRIRGRIAGIIIAGNYEGGAICTWEYPPSTTSSSNVQPVPYLDKFAVLTRSQGSGGVADIVWKLLTRTCFPEGVVWRSRSNNPVNKWYFERSRGMWKLPGGLWTMFWTTEGVVEEWARVRGELENGEGEGIGKENEMTRWDAYVKVCEGVVPTWKDGKRPD</sequence>
<evidence type="ECO:0000256" key="1">
    <source>
        <dbReference type="ARBA" id="ARBA00002294"/>
    </source>
</evidence>
<evidence type="ECO:0000256" key="9">
    <source>
        <dbReference type="ARBA" id="ARBA00022946"/>
    </source>
</evidence>
<name>A0A8E2EDS1_9PEZI</name>
<evidence type="ECO:0000256" key="8">
    <source>
        <dbReference type="ARBA" id="ARBA00022679"/>
    </source>
</evidence>
<feature type="compositionally biased region" description="Low complexity" evidence="16">
    <location>
        <begin position="507"/>
        <end position="528"/>
    </location>
</feature>
<feature type="compositionally biased region" description="Polar residues" evidence="16">
    <location>
        <begin position="473"/>
        <end position="482"/>
    </location>
</feature>
<evidence type="ECO:0000256" key="11">
    <source>
        <dbReference type="ARBA" id="ARBA00023315"/>
    </source>
</evidence>
<evidence type="ECO:0000256" key="15">
    <source>
        <dbReference type="PIRNR" id="PIRNR007892"/>
    </source>
</evidence>
<comment type="catalytic activity">
    <reaction evidence="14 15">
        <text>L-glutamate + acetyl-CoA = N-acetyl-L-glutamate + CoA + H(+)</text>
        <dbReference type="Rhea" id="RHEA:24292"/>
        <dbReference type="ChEBI" id="CHEBI:15378"/>
        <dbReference type="ChEBI" id="CHEBI:29985"/>
        <dbReference type="ChEBI" id="CHEBI:44337"/>
        <dbReference type="ChEBI" id="CHEBI:57287"/>
        <dbReference type="ChEBI" id="CHEBI:57288"/>
        <dbReference type="EC" id="2.3.1.1"/>
    </reaction>
</comment>
<feature type="compositionally biased region" description="Polar residues" evidence="16">
    <location>
        <begin position="402"/>
        <end position="412"/>
    </location>
</feature>
<dbReference type="UniPathway" id="UPA00068">
    <property type="reaction ID" value="UER00106"/>
</dbReference>
<evidence type="ECO:0000256" key="16">
    <source>
        <dbReference type="SAM" id="MobiDB-lite"/>
    </source>
</evidence>
<gene>
    <name evidence="18" type="ORF">K432DRAFT_350096</name>
</gene>
<feature type="domain" description="N-acetyltransferase" evidence="17">
    <location>
        <begin position="554"/>
        <end position="719"/>
    </location>
</feature>
<dbReference type="Proteomes" id="UP000250266">
    <property type="component" value="Unassembled WGS sequence"/>
</dbReference>
<evidence type="ECO:0000256" key="6">
    <source>
        <dbReference type="ARBA" id="ARBA00018802"/>
    </source>
</evidence>
<evidence type="ECO:0000256" key="5">
    <source>
        <dbReference type="ARBA" id="ARBA00012697"/>
    </source>
</evidence>
<evidence type="ECO:0000256" key="7">
    <source>
        <dbReference type="ARBA" id="ARBA00022605"/>
    </source>
</evidence>
<comment type="similarity">
    <text evidence="4 15">Belongs to the acetyltransferase family.</text>
</comment>
<evidence type="ECO:0000313" key="19">
    <source>
        <dbReference type="Proteomes" id="UP000250266"/>
    </source>
</evidence>
<dbReference type="EC" id="2.3.1.1" evidence="5 15"/>
<dbReference type="InterPro" id="IPR006855">
    <property type="entry name" value="Vertebrate-like_GNAT_dom"/>
</dbReference>
<keyword evidence="19" id="KW-1185">Reference proteome</keyword>
<dbReference type="Gene3D" id="3.40.630.30">
    <property type="match status" value="1"/>
</dbReference>
<dbReference type="InterPro" id="IPR011190">
    <property type="entry name" value="GlcNAc_Synth_fun"/>
</dbReference>
<dbReference type="InterPro" id="IPR036393">
    <property type="entry name" value="AceGlu_kinase-like_sf"/>
</dbReference>
<dbReference type="Pfam" id="PF04768">
    <property type="entry name" value="NAT"/>
    <property type="match status" value="1"/>
</dbReference>
<comment type="function">
    <text evidence="1 15">N-acetylglutamate synthase involved in arginine biosynthesis.</text>
</comment>
<dbReference type="OrthoDB" id="5585968at2759"/>
<dbReference type="AlphaFoldDB" id="A0A8E2EDS1"/>
<keyword evidence="11 15" id="KW-0012">Acyltransferase</keyword>
<dbReference type="PANTHER" id="PTHR23342:SF4">
    <property type="entry name" value="AMINO-ACID ACETYLTRANSFERASE, MITOCHONDRIAL"/>
    <property type="match status" value="1"/>
</dbReference>
<keyword evidence="10 15" id="KW-0496">Mitochondrion</keyword>
<dbReference type="PROSITE" id="PS51731">
    <property type="entry name" value="GNAT_NAGS"/>
    <property type="match status" value="1"/>
</dbReference>